<keyword evidence="1" id="KW-0614">Plasmid</keyword>
<name>A0A6G6J714_PSENT</name>
<dbReference type="EMBL" id="CP049141">
    <property type="protein sequence ID" value="QIE91119.1"/>
    <property type="molecule type" value="Genomic_DNA"/>
</dbReference>
<evidence type="ECO:0000313" key="2">
    <source>
        <dbReference type="Proteomes" id="UP000501063"/>
    </source>
</evidence>
<dbReference type="RefSeq" id="WP_024766043.1">
    <property type="nucleotide sequence ID" value="NZ_CP049141.1"/>
</dbReference>
<gene>
    <name evidence="1" type="ORF">G5B91_32705</name>
</gene>
<dbReference type="AlphaFoldDB" id="A0A6G6J714"/>
<dbReference type="KEGG" id="pnt:G5B91_32705"/>
<geneLocation type="plasmid" evidence="2">
    <name>ppnihbp1_2</name>
</geneLocation>
<proteinExistence type="predicted"/>
<organism evidence="1 2">
    <name type="scientific">Pseudomonas nitroreducens</name>
    <dbReference type="NCBI Taxonomy" id="46680"/>
    <lineage>
        <taxon>Bacteria</taxon>
        <taxon>Pseudomonadati</taxon>
        <taxon>Pseudomonadota</taxon>
        <taxon>Gammaproteobacteria</taxon>
        <taxon>Pseudomonadales</taxon>
        <taxon>Pseudomonadaceae</taxon>
        <taxon>Pseudomonas</taxon>
    </lineage>
</organism>
<dbReference type="Proteomes" id="UP000501063">
    <property type="component" value="Plasmid pPniHBP1_2"/>
</dbReference>
<evidence type="ECO:0000313" key="1">
    <source>
        <dbReference type="EMBL" id="QIE91119.1"/>
    </source>
</evidence>
<accession>A0A6G6J714</accession>
<protein>
    <submittedName>
        <fullName evidence="1">Uncharacterized protein</fullName>
    </submittedName>
</protein>
<reference evidence="1 2" key="1">
    <citation type="submission" date="2020-02" db="EMBL/GenBank/DDBJ databases">
        <title>Integrative conjugative elements (ICEs) and plasmids drive adaptation of Pseudomonas nitroreducens strain HBP1 to wastewater environment.</title>
        <authorList>
            <person name="Sentchilo V."/>
            <person name="Carraro N."/>
            <person name="Bertelli C."/>
            <person name="van der Meer J.R."/>
        </authorList>
    </citation>
    <scope>NUCLEOTIDE SEQUENCE [LARGE SCALE GENOMIC DNA]</scope>
    <source>
        <strain evidence="1 2">HBP1</strain>
        <plasmid evidence="2">ppnihbp1_2</plasmid>
    </source>
</reference>
<sequence length="235" mass="26668">MEKIDFERSILEIARPALKIIYGNFEDDLSQTDKPDAAILLDKNNGAGKKLRIGIEITTVDKGKDLQYFNDEKHGKDLVQEDLLKCIESNTPSSRPTKRADITIEKEYIFEGVKKKSARFKEYEKEGEFDEIILLCFSDYIDLRNPEVNPGLLLWTDYLLSSESFPFERVIFVSTLTRASVMIYNKSEPLAKRPSEDAFCSYTTTPSMGGFIPMGEHNISGILNADPLIPPKSKK</sequence>